<evidence type="ECO:0000313" key="14">
    <source>
        <dbReference type="Proteomes" id="UP000238634"/>
    </source>
</evidence>
<dbReference type="InterPro" id="IPR000700">
    <property type="entry name" value="PAS-assoc_C"/>
</dbReference>
<organism evidence="13 14">
    <name type="scientific">Phormidesmis priestleyi ULC007</name>
    <dbReference type="NCBI Taxonomy" id="1920490"/>
    <lineage>
        <taxon>Bacteria</taxon>
        <taxon>Bacillati</taxon>
        <taxon>Cyanobacteriota</taxon>
        <taxon>Cyanophyceae</taxon>
        <taxon>Leptolyngbyales</taxon>
        <taxon>Leptolyngbyaceae</taxon>
        <taxon>Phormidesmis</taxon>
    </lineage>
</organism>
<dbReference type="InterPro" id="IPR003661">
    <property type="entry name" value="HisK_dim/P_dom"/>
</dbReference>
<evidence type="ECO:0000256" key="7">
    <source>
        <dbReference type="ARBA" id="ARBA00074306"/>
    </source>
</evidence>
<dbReference type="PANTHER" id="PTHR43547">
    <property type="entry name" value="TWO-COMPONENT HISTIDINE KINASE"/>
    <property type="match status" value="1"/>
</dbReference>
<dbReference type="SUPFAM" id="SSF52172">
    <property type="entry name" value="CheY-like"/>
    <property type="match status" value="1"/>
</dbReference>
<dbReference type="InterPro" id="IPR036097">
    <property type="entry name" value="HisK_dim/P_sf"/>
</dbReference>
<evidence type="ECO:0000259" key="10">
    <source>
        <dbReference type="PROSITE" id="PS50110"/>
    </source>
</evidence>
<keyword evidence="5" id="KW-0418">Kinase</keyword>
<accession>A0A2T1DIW0</accession>
<dbReference type="CDD" id="cd16922">
    <property type="entry name" value="HATPase_EvgS-ArcB-TorS-like"/>
    <property type="match status" value="1"/>
</dbReference>
<dbReference type="Gene3D" id="3.30.450.20">
    <property type="entry name" value="PAS domain"/>
    <property type="match status" value="3"/>
</dbReference>
<keyword evidence="4 8" id="KW-0597">Phosphoprotein</keyword>
<dbReference type="InterPro" id="IPR011006">
    <property type="entry name" value="CheY-like_superfamily"/>
</dbReference>
<dbReference type="Proteomes" id="UP000238634">
    <property type="component" value="Unassembled WGS sequence"/>
</dbReference>
<dbReference type="InterPro" id="IPR004358">
    <property type="entry name" value="Sig_transdc_His_kin-like_C"/>
</dbReference>
<dbReference type="NCBIfam" id="TIGR00229">
    <property type="entry name" value="sensory_box"/>
    <property type="match status" value="3"/>
</dbReference>
<keyword evidence="5" id="KW-0808">Transferase</keyword>
<dbReference type="Pfam" id="PF02518">
    <property type="entry name" value="HATPase_c"/>
    <property type="match status" value="1"/>
</dbReference>
<feature type="domain" description="PAC" evidence="12">
    <location>
        <begin position="95"/>
        <end position="146"/>
    </location>
</feature>
<dbReference type="CDD" id="cd17580">
    <property type="entry name" value="REC_2_DhkD-like"/>
    <property type="match status" value="1"/>
</dbReference>
<dbReference type="RefSeq" id="WP_073070290.1">
    <property type="nucleotide sequence ID" value="NZ_MPPI01000006.1"/>
</dbReference>
<sequence>MSFDPSPRSSIPANPITSTESSALLYALEAAAMVAYEWNVVTDEVRRSANADRVIGFAPGTTAQTGSEFFDLIHPDDRDRVFNQIQIALIAGTEYRSEFRLVCPDGQTRWMQDRGQPSFDASQGQCLRGVIIDITERKRAEEALQSSEERFRLATNAVDGIVFEWNLQTGQVYRSEGLFQLIGVSVEDAESTQQWWVKRLHPDDVVRLSASLESTLATADRYEGEYRVRHADGRWVDVWERGQIFRDQQGTVVRIVGFTTDISSRKQTEAALSESEARYRVLAEAIPQFVWITTSEGRNEYVNRQFCDYTGLSLEQLLNLDWLTIIHPDDRDRTRDRWLSSVKSGDFYEIEYRFRRADGEFRWFLGQGIPLKNEQGQVIKWFGTCTDIDSQKQIESERMQLLQHAQVAREAAERANCIKDEFLAVLSHELRTPLNPILGWSKILLNKSPDADTLHRGLQIIERNAQLQTQLIEDLLDVSRILRGKLVLEKVPVNLKRVIEAAIETVHLAAIAKNIQIQPHFKVADLYVRGDVGRLQQIVWNLLSNAVKFTPEGGRVEVHLSQRDSQVEIQTIDTGSGISAEFLPNVFERFRQADSTTTRRFGGLGLGLAIVRQLVELHGGTIRADSAGEGQGATFTVRLPRLMIDSTQLNERDRESSLTASLAGLRILVVDDDADSREFVAFVLEQEQADVIALSSAIDALKTLEHTPADLLLSDVGMPDIDGYQLMQQIRAKPPAQGGQIPAIALTAYAGDYDQKRALTAGFQQHISKPIDPEILVQAIMDLIRPTTDTHFGGNCD</sequence>
<feature type="modified residue" description="4-aspartylphosphate" evidence="8">
    <location>
        <position position="715"/>
    </location>
</feature>
<evidence type="ECO:0000256" key="8">
    <source>
        <dbReference type="PROSITE-ProRule" id="PRU00169"/>
    </source>
</evidence>
<feature type="domain" description="PAS" evidence="11">
    <location>
        <begin position="147"/>
        <end position="219"/>
    </location>
</feature>
<dbReference type="PROSITE" id="PS50113">
    <property type="entry name" value="PAC"/>
    <property type="match status" value="3"/>
</dbReference>
<dbReference type="Gene3D" id="3.30.565.10">
    <property type="entry name" value="Histidine kinase-like ATPase, C-terminal domain"/>
    <property type="match status" value="1"/>
</dbReference>
<dbReference type="InterPro" id="IPR000014">
    <property type="entry name" value="PAS"/>
</dbReference>
<dbReference type="InterPro" id="IPR005467">
    <property type="entry name" value="His_kinase_dom"/>
</dbReference>
<gene>
    <name evidence="13" type="ORF">C7B65_07985</name>
</gene>
<dbReference type="SMART" id="SM00086">
    <property type="entry name" value="PAC"/>
    <property type="match status" value="3"/>
</dbReference>
<dbReference type="InterPro" id="IPR013655">
    <property type="entry name" value="PAS_fold_3"/>
</dbReference>
<dbReference type="Pfam" id="PF08447">
    <property type="entry name" value="PAS_3"/>
    <property type="match status" value="3"/>
</dbReference>
<dbReference type="PANTHER" id="PTHR43547:SF2">
    <property type="entry name" value="HYBRID SIGNAL TRANSDUCTION HISTIDINE KINASE C"/>
    <property type="match status" value="1"/>
</dbReference>
<comment type="similarity">
    <text evidence="2">In the N-terminal section; belongs to the phytochrome family.</text>
</comment>
<feature type="domain" description="PAS" evidence="11">
    <location>
        <begin position="275"/>
        <end position="345"/>
    </location>
</feature>
<keyword evidence="6" id="KW-0902">Two-component regulatory system</keyword>
<feature type="domain" description="PAC" evidence="12">
    <location>
        <begin position="222"/>
        <end position="274"/>
    </location>
</feature>
<reference evidence="13 14" key="1">
    <citation type="submission" date="2018-02" db="EMBL/GenBank/DDBJ databases">
        <authorList>
            <person name="Cohen D.B."/>
            <person name="Kent A.D."/>
        </authorList>
    </citation>
    <scope>NUCLEOTIDE SEQUENCE [LARGE SCALE GENOMIC DNA]</scope>
    <source>
        <strain evidence="13 14">ULC007</strain>
    </source>
</reference>
<evidence type="ECO:0000256" key="1">
    <source>
        <dbReference type="ARBA" id="ARBA00000085"/>
    </source>
</evidence>
<evidence type="ECO:0000256" key="4">
    <source>
        <dbReference type="ARBA" id="ARBA00022553"/>
    </source>
</evidence>
<dbReference type="Gene3D" id="1.10.287.130">
    <property type="match status" value="1"/>
</dbReference>
<dbReference type="InterPro" id="IPR036890">
    <property type="entry name" value="HATPase_C_sf"/>
</dbReference>
<comment type="caution">
    <text evidence="13">The sequence shown here is derived from an EMBL/GenBank/DDBJ whole genome shotgun (WGS) entry which is preliminary data.</text>
</comment>
<dbReference type="SUPFAM" id="SSF55874">
    <property type="entry name" value="ATPase domain of HSP90 chaperone/DNA topoisomerase II/histidine kinase"/>
    <property type="match status" value="1"/>
</dbReference>
<reference evidence="13 14" key="2">
    <citation type="submission" date="2018-03" db="EMBL/GenBank/DDBJ databases">
        <title>The ancient ancestry and fast evolution of plastids.</title>
        <authorList>
            <person name="Moore K.R."/>
            <person name="Magnabosco C."/>
            <person name="Momper L."/>
            <person name="Gold D.A."/>
            <person name="Bosak T."/>
            <person name="Fournier G.P."/>
        </authorList>
    </citation>
    <scope>NUCLEOTIDE SEQUENCE [LARGE SCALE GENOMIC DNA]</scope>
    <source>
        <strain evidence="13 14">ULC007</strain>
    </source>
</reference>
<evidence type="ECO:0000259" key="11">
    <source>
        <dbReference type="PROSITE" id="PS50112"/>
    </source>
</evidence>
<evidence type="ECO:0000259" key="12">
    <source>
        <dbReference type="PROSITE" id="PS50113"/>
    </source>
</evidence>
<dbReference type="PRINTS" id="PR00344">
    <property type="entry name" value="BCTRLSENSOR"/>
</dbReference>
<protein>
    <recommendedName>
        <fullName evidence="7">Circadian input-output histidine kinase CikA</fullName>
        <ecNumber evidence="3">2.7.13.3</ecNumber>
    </recommendedName>
</protein>
<evidence type="ECO:0000256" key="3">
    <source>
        <dbReference type="ARBA" id="ARBA00012438"/>
    </source>
</evidence>
<dbReference type="EMBL" id="PVWG01000006">
    <property type="protein sequence ID" value="PSB20371.1"/>
    <property type="molecule type" value="Genomic_DNA"/>
</dbReference>
<dbReference type="AlphaFoldDB" id="A0A2T1DIW0"/>
<dbReference type="CDD" id="cd00130">
    <property type="entry name" value="PAS"/>
    <property type="match status" value="3"/>
</dbReference>
<dbReference type="SMART" id="SM00387">
    <property type="entry name" value="HATPase_c"/>
    <property type="match status" value="1"/>
</dbReference>
<dbReference type="CDD" id="cd00082">
    <property type="entry name" value="HisKA"/>
    <property type="match status" value="1"/>
</dbReference>
<feature type="domain" description="Histidine kinase" evidence="9">
    <location>
        <begin position="425"/>
        <end position="643"/>
    </location>
</feature>
<dbReference type="EC" id="2.7.13.3" evidence="3"/>
<dbReference type="FunFam" id="3.30.565.10:FF:000010">
    <property type="entry name" value="Sensor histidine kinase RcsC"/>
    <property type="match status" value="1"/>
</dbReference>
<proteinExistence type="inferred from homology"/>
<dbReference type="Gene3D" id="3.40.50.2300">
    <property type="match status" value="1"/>
</dbReference>
<dbReference type="GO" id="GO:0000155">
    <property type="term" value="F:phosphorelay sensor kinase activity"/>
    <property type="evidence" value="ECO:0007669"/>
    <property type="project" value="InterPro"/>
</dbReference>
<dbReference type="SMART" id="SM00091">
    <property type="entry name" value="PAS"/>
    <property type="match status" value="3"/>
</dbReference>
<dbReference type="InterPro" id="IPR001610">
    <property type="entry name" value="PAC"/>
</dbReference>
<evidence type="ECO:0000256" key="5">
    <source>
        <dbReference type="ARBA" id="ARBA00022777"/>
    </source>
</evidence>
<dbReference type="Pfam" id="PF00512">
    <property type="entry name" value="HisKA"/>
    <property type="match status" value="1"/>
</dbReference>
<dbReference type="SMART" id="SM00388">
    <property type="entry name" value="HisKA"/>
    <property type="match status" value="1"/>
</dbReference>
<evidence type="ECO:0000259" key="9">
    <source>
        <dbReference type="PROSITE" id="PS50109"/>
    </source>
</evidence>
<comment type="catalytic activity">
    <reaction evidence="1">
        <text>ATP + protein L-histidine = ADP + protein N-phospho-L-histidine.</text>
        <dbReference type="EC" id="2.7.13.3"/>
    </reaction>
</comment>
<keyword evidence="14" id="KW-1185">Reference proteome</keyword>
<dbReference type="PROSITE" id="PS50109">
    <property type="entry name" value="HIS_KIN"/>
    <property type="match status" value="1"/>
</dbReference>
<dbReference type="STRING" id="1920490.GCA_001895925_04172"/>
<feature type="domain" description="PAC" evidence="12">
    <location>
        <begin position="348"/>
        <end position="400"/>
    </location>
</feature>
<dbReference type="InterPro" id="IPR003594">
    <property type="entry name" value="HATPase_dom"/>
</dbReference>
<dbReference type="Gene3D" id="2.10.70.100">
    <property type="match status" value="1"/>
</dbReference>
<dbReference type="OrthoDB" id="5389090at2"/>
<dbReference type="PROSITE" id="PS50110">
    <property type="entry name" value="RESPONSE_REGULATORY"/>
    <property type="match status" value="1"/>
</dbReference>
<evidence type="ECO:0000256" key="6">
    <source>
        <dbReference type="ARBA" id="ARBA00023012"/>
    </source>
</evidence>
<dbReference type="InterPro" id="IPR001789">
    <property type="entry name" value="Sig_transdc_resp-reg_receiver"/>
</dbReference>
<evidence type="ECO:0000313" key="13">
    <source>
        <dbReference type="EMBL" id="PSB20371.1"/>
    </source>
</evidence>
<dbReference type="SUPFAM" id="SSF55785">
    <property type="entry name" value="PYP-like sensor domain (PAS domain)"/>
    <property type="match status" value="3"/>
</dbReference>
<evidence type="ECO:0000256" key="2">
    <source>
        <dbReference type="ARBA" id="ARBA00006402"/>
    </source>
</evidence>
<dbReference type="FunFam" id="3.30.450.20:FF:000099">
    <property type="entry name" value="Sensory box sensor histidine kinase"/>
    <property type="match status" value="1"/>
</dbReference>
<name>A0A2T1DIW0_9CYAN</name>
<dbReference type="SMART" id="SM00448">
    <property type="entry name" value="REC"/>
    <property type="match status" value="1"/>
</dbReference>
<dbReference type="InterPro" id="IPR035965">
    <property type="entry name" value="PAS-like_dom_sf"/>
</dbReference>
<feature type="domain" description="Response regulatory" evidence="10">
    <location>
        <begin position="666"/>
        <end position="784"/>
    </location>
</feature>
<dbReference type="PROSITE" id="PS50112">
    <property type="entry name" value="PAS"/>
    <property type="match status" value="2"/>
</dbReference>
<dbReference type="Pfam" id="PF00072">
    <property type="entry name" value="Response_reg"/>
    <property type="match status" value="1"/>
</dbReference>
<dbReference type="SUPFAM" id="SSF47384">
    <property type="entry name" value="Homodimeric domain of signal transducing histidine kinase"/>
    <property type="match status" value="1"/>
</dbReference>